<accession>A0A1X9T0Q2</accession>
<dbReference type="Proteomes" id="UP000194265">
    <property type="component" value="Chromosome"/>
</dbReference>
<evidence type="ECO:0000256" key="1">
    <source>
        <dbReference type="ARBA" id="ARBA00006135"/>
    </source>
</evidence>
<gene>
    <name evidence="3" type="ORF">CVIC8964_0665</name>
</gene>
<dbReference type="InterPro" id="IPR033645">
    <property type="entry name" value="VirB9/CagX/TrbG_C"/>
</dbReference>
<dbReference type="RefSeq" id="WP_086333583.1">
    <property type="nucleotide sequence ID" value="NZ_CP018791.1"/>
</dbReference>
<dbReference type="Pfam" id="PF03524">
    <property type="entry name" value="CagX"/>
    <property type="match status" value="1"/>
</dbReference>
<protein>
    <submittedName>
        <fullName evidence="3">Type IV secretion system, translocation pore protein VirB9</fullName>
    </submittedName>
</protein>
<organism evidence="3 4">
    <name type="scientific">Campylobacter vicugnae</name>
    <dbReference type="NCBI Taxonomy" id="1660076"/>
    <lineage>
        <taxon>Bacteria</taxon>
        <taxon>Pseudomonadati</taxon>
        <taxon>Campylobacterota</taxon>
        <taxon>Epsilonproteobacteria</taxon>
        <taxon>Campylobacterales</taxon>
        <taxon>Campylobacteraceae</taxon>
        <taxon>Campylobacter</taxon>
    </lineage>
</organism>
<comment type="similarity">
    <text evidence="1">Belongs to the TrbG/VirB9 family.</text>
</comment>
<name>A0A1X9T0Q2_9BACT</name>
<keyword evidence="2" id="KW-0732">Signal</keyword>
<dbReference type="Gene3D" id="2.60.40.2500">
    <property type="match status" value="1"/>
</dbReference>
<dbReference type="CDD" id="cd06911">
    <property type="entry name" value="VirB9_CagX_TrbG"/>
    <property type="match status" value="1"/>
</dbReference>
<sequence length="392" mass="44811">MKKIITISLTTISLYANSGESIFATREQMSPHNYMNSNLAINPSQNANSLTPMQLEELRQSAQNDIAKADERLNNIHLEQQRSNNYNSYSSYNSSSGSISEEELALMKSAIRSQNLKALQQRFHSKKYTGVENTTTINYIENKTQKIRTRFAMATTLIFETDIESYILGDTTGFKVEEIPNMSNAVAIKPLLIGIDTSLTVRTKDKKLHTFYLFSTDYKNAKDPALVVYITDKESRKILEEKQAQIEKDYFIIKDGMAELRVKREDISAKYIQKATKENQWLMAEEIFSDKKFTYFKYDKDNMPQLPTIYAVIDGKDSPVETRIIGNYLIAETINPKFSIITGESYVCVEKTDAQEILDQRQIKTEVHISKDGYKAPKDNNNKAIDKLQGNL</sequence>
<evidence type="ECO:0000256" key="2">
    <source>
        <dbReference type="ARBA" id="ARBA00022729"/>
    </source>
</evidence>
<reference evidence="3 4" key="1">
    <citation type="journal article" date="2017" name="Genome Biol. Evol.">
        <title>Comparative Genomic Analysis Identifies a Campylobacter Clade Deficient in Selenium Metabolism.</title>
        <authorList>
            <person name="Miller W.G."/>
            <person name="Yee E."/>
            <person name="Lopes B.S."/>
            <person name="Chapman M.H."/>
            <person name="Huynh S."/>
            <person name="Bono J.L."/>
            <person name="Parker C.T."/>
            <person name="Strachan N.J.C."/>
            <person name="Forbes K.J."/>
        </authorList>
    </citation>
    <scope>NUCLEOTIDE SEQUENCE [LARGE SCALE GENOMIC DNA]</scope>
    <source>
        <strain evidence="3 4">RM8964</strain>
    </source>
</reference>
<dbReference type="InterPro" id="IPR010258">
    <property type="entry name" value="Conjugal_tfr_TrbG/VirB9/CagX"/>
</dbReference>
<dbReference type="OrthoDB" id="5515031at2"/>
<evidence type="ECO:0000313" key="4">
    <source>
        <dbReference type="Proteomes" id="UP000194265"/>
    </source>
</evidence>
<evidence type="ECO:0000313" key="3">
    <source>
        <dbReference type="EMBL" id="ARR02080.1"/>
    </source>
</evidence>
<dbReference type="STRING" id="1660074.CVIC8964_0665"/>
<dbReference type="EMBL" id="CP018791">
    <property type="protein sequence ID" value="ARR02080.1"/>
    <property type="molecule type" value="Genomic_DNA"/>
</dbReference>
<dbReference type="InterPro" id="IPR038161">
    <property type="entry name" value="VirB9/CagX/TrbG_C_sf"/>
</dbReference>
<proteinExistence type="inferred from homology"/>
<dbReference type="AlphaFoldDB" id="A0A1X9T0Q2"/>